<organism evidence="1 2">
    <name type="scientific">Artomyces pyxidatus</name>
    <dbReference type="NCBI Taxonomy" id="48021"/>
    <lineage>
        <taxon>Eukaryota</taxon>
        <taxon>Fungi</taxon>
        <taxon>Dikarya</taxon>
        <taxon>Basidiomycota</taxon>
        <taxon>Agaricomycotina</taxon>
        <taxon>Agaricomycetes</taxon>
        <taxon>Russulales</taxon>
        <taxon>Auriscalpiaceae</taxon>
        <taxon>Artomyces</taxon>
    </lineage>
</organism>
<proteinExistence type="predicted"/>
<protein>
    <submittedName>
        <fullName evidence="1">STE3-domain-containing protein</fullName>
    </submittedName>
</protein>
<accession>A0ACB8SYQ7</accession>
<comment type="caution">
    <text evidence="1">The sequence shown here is derived from an EMBL/GenBank/DDBJ whole genome shotgun (WGS) entry which is preliminary data.</text>
</comment>
<dbReference type="EMBL" id="MU277213">
    <property type="protein sequence ID" value="KAI0061300.1"/>
    <property type="molecule type" value="Genomic_DNA"/>
</dbReference>
<evidence type="ECO:0000313" key="2">
    <source>
        <dbReference type="Proteomes" id="UP000814140"/>
    </source>
</evidence>
<sequence length="393" mass="43981">MTSTNDLFSGFAFVGTILALIPLVWHWRGNNTGTCLYSFWAALTSFSSFVNSRVWNQNVLNVAPVWCDITTRIILAGSVGLPAANLCITRRLQVIATNKRTTLNNRRETMINIGIGIGLPLLEVVLSYIVQGHRFNIYEEIGCWPALVNRAPGYALVWSWPIIIGVVSGLYGILAVKAFVHHRKELGTMLSRSKPDSATFEKGLYVRMAILATVDLVVTIPFATYIFAANRTAPSYGPWVSWADVHYDFSRVGQVPSVIWKADKRTRILLELSRWLDVVSAFVFFALFGTSHEALRNYRVFWEFLKRVAHAVTCGKFEEDEELGVSVIFGSDSKPYSSDPNGVKSKEWMQGASVAYTEVELDSPVSIEPNKYPPSRQSGELFGDVVLDLRREP</sequence>
<evidence type="ECO:0000313" key="1">
    <source>
        <dbReference type="EMBL" id="KAI0061300.1"/>
    </source>
</evidence>
<name>A0ACB8SYQ7_9AGAM</name>
<reference evidence="1" key="1">
    <citation type="submission" date="2021-03" db="EMBL/GenBank/DDBJ databases">
        <authorList>
            <consortium name="DOE Joint Genome Institute"/>
            <person name="Ahrendt S."/>
            <person name="Looney B.P."/>
            <person name="Miyauchi S."/>
            <person name="Morin E."/>
            <person name="Drula E."/>
            <person name="Courty P.E."/>
            <person name="Chicoki N."/>
            <person name="Fauchery L."/>
            <person name="Kohler A."/>
            <person name="Kuo A."/>
            <person name="Labutti K."/>
            <person name="Pangilinan J."/>
            <person name="Lipzen A."/>
            <person name="Riley R."/>
            <person name="Andreopoulos W."/>
            <person name="He G."/>
            <person name="Johnson J."/>
            <person name="Barry K.W."/>
            <person name="Grigoriev I.V."/>
            <person name="Nagy L."/>
            <person name="Hibbett D."/>
            <person name="Henrissat B."/>
            <person name="Matheny P.B."/>
            <person name="Labbe J."/>
            <person name="Martin F."/>
        </authorList>
    </citation>
    <scope>NUCLEOTIDE SEQUENCE</scope>
    <source>
        <strain evidence="1">HHB10654</strain>
    </source>
</reference>
<reference evidence="1" key="2">
    <citation type="journal article" date="2022" name="New Phytol.">
        <title>Evolutionary transition to the ectomycorrhizal habit in the genomes of a hyperdiverse lineage of mushroom-forming fungi.</title>
        <authorList>
            <person name="Looney B."/>
            <person name="Miyauchi S."/>
            <person name="Morin E."/>
            <person name="Drula E."/>
            <person name="Courty P.E."/>
            <person name="Kohler A."/>
            <person name="Kuo A."/>
            <person name="LaButti K."/>
            <person name="Pangilinan J."/>
            <person name="Lipzen A."/>
            <person name="Riley R."/>
            <person name="Andreopoulos W."/>
            <person name="He G."/>
            <person name="Johnson J."/>
            <person name="Nolan M."/>
            <person name="Tritt A."/>
            <person name="Barry K.W."/>
            <person name="Grigoriev I.V."/>
            <person name="Nagy L.G."/>
            <person name="Hibbett D."/>
            <person name="Henrissat B."/>
            <person name="Matheny P.B."/>
            <person name="Labbe J."/>
            <person name="Martin F.M."/>
        </authorList>
    </citation>
    <scope>NUCLEOTIDE SEQUENCE</scope>
    <source>
        <strain evidence="1">HHB10654</strain>
    </source>
</reference>
<gene>
    <name evidence="1" type="ORF">BV25DRAFT_1916975</name>
</gene>
<keyword evidence="2" id="KW-1185">Reference proteome</keyword>
<dbReference type="Proteomes" id="UP000814140">
    <property type="component" value="Unassembled WGS sequence"/>
</dbReference>